<feature type="region of interest" description="Disordered" evidence="1">
    <location>
        <begin position="629"/>
        <end position="797"/>
    </location>
</feature>
<evidence type="ECO:0000313" key="2">
    <source>
        <dbReference type="EMBL" id="KAG5956761.1"/>
    </source>
</evidence>
<evidence type="ECO:0000313" key="3">
    <source>
        <dbReference type="Proteomes" id="UP000784919"/>
    </source>
</evidence>
<sequence length="797" mass="89552">MVTTRGTERAELSALKTPGPRLKRRTDQLDDDQSDDGQERPTRKAPRKATQTRKRGTTRGDNKTPHDSKSVRGLAKPHLLAVTKVQLKVLNTNCCIGSNRQLDADRVRKLKNGFKKDGLKRTAQENWLLCVCNAADISKIWPDENSLDRGHCSEVIPQFVEVLNGQHRIAALRDYVSDTGNDEAELWWTCELYNQETLPKYVAQIMRFNPTESSARLNHAQVWRELVNLTSPAGDDRGGKSDAEHSQEEQSMDLDYSLIEAFRIVCEAEFPSRRLATLWNNRPWRRVMTQWYQTRLGIDTFAISFTARIACLRIEEYFFEMMDSTLNTLRSLPLDTAIHVSSSDWDQLADMYETAEDQTPDVLSTFYESAGSKRTRSCGFLTPLSDAEYDAFYQHMKTANHYVFPRPHRISRLHLEAMAQVLHHVIAWIDPEMIATLIQQSRGAQSKPLIRTYLRDALDNFAQTNGMPDFQASEEQAIAMQKSILEFAREQAAEFLTCPIPPTFFTEPTAPDLTTIDYTTRFNTVVWTKLLHFMREYLPNVTGSPTLTFRQEWDRNRMADTLPTLSELPSYFSKIIANAKDPTAKAIVEEALQEALSTIRNPVRGQGASETAMTDSTTYLTGTSLEAASESLPTIEVSSRRDNKLSVTRQSPTDRSVSPSSFKMIPSMPRHDAGTSADETEAYLDDPPGMDFHRDSSLSPHLDDPHGKKTALSIPSTVGDESTQQEAPDKHKQPQPPFAPQSSCSGPDLPPKPKAAHRPSAANLLSTSCDLTSSPNASASGNRKRGRKSGTLCWFRS</sequence>
<feature type="compositionally biased region" description="Basic and acidic residues" evidence="1">
    <location>
        <begin position="58"/>
        <end position="70"/>
    </location>
</feature>
<proteinExistence type="predicted"/>
<gene>
    <name evidence="2" type="ORF">E4U56_006397</name>
</gene>
<dbReference type="Proteomes" id="UP000784919">
    <property type="component" value="Unassembled WGS sequence"/>
</dbReference>
<feature type="compositionally biased region" description="Basic residues" evidence="1">
    <location>
        <begin position="43"/>
        <end position="57"/>
    </location>
</feature>
<name>A0A9P7MM23_9HYPO</name>
<dbReference type="EMBL" id="SRPS01000508">
    <property type="protein sequence ID" value="KAG5956761.1"/>
    <property type="molecule type" value="Genomic_DNA"/>
</dbReference>
<feature type="region of interest" description="Disordered" evidence="1">
    <location>
        <begin position="230"/>
        <end position="250"/>
    </location>
</feature>
<feature type="compositionally biased region" description="Basic and acidic residues" evidence="1">
    <location>
        <begin position="691"/>
        <end position="707"/>
    </location>
</feature>
<accession>A0A9P7MM23</accession>
<feature type="compositionally biased region" description="Basic and acidic residues" evidence="1">
    <location>
        <begin position="234"/>
        <end position="248"/>
    </location>
</feature>
<feature type="compositionally biased region" description="Polar residues" evidence="1">
    <location>
        <begin position="645"/>
        <end position="661"/>
    </location>
</feature>
<feature type="compositionally biased region" description="Polar residues" evidence="1">
    <location>
        <begin position="713"/>
        <end position="726"/>
    </location>
</feature>
<reference evidence="2" key="1">
    <citation type="journal article" date="2020" name="bioRxiv">
        <title>Whole genome comparisons of ergot fungi reveals the divergence and evolution of species within the genus Claviceps are the result of varying mechanisms driving genome evolution and host range expansion.</title>
        <authorList>
            <person name="Wyka S.A."/>
            <person name="Mondo S.J."/>
            <person name="Liu M."/>
            <person name="Dettman J."/>
            <person name="Nalam V."/>
            <person name="Broders K.D."/>
        </authorList>
    </citation>
    <scope>NUCLEOTIDE SEQUENCE</scope>
    <source>
        <strain evidence="2">CCC 1102</strain>
    </source>
</reference>
<dbReference type="OrthoDB" id="5152434at2759"/>
<dbReference type="AlphaFoldDB" id="A0A9P7MM23"/>
<organism evidence="2 3">
    <name type="scientific">Claviceps arundinis</name>
    <dbReference type="NCBI Taxonomy" id="1623583"/>
    <lineage>
        <taxon>Eukaryota</taxon>
        <taxon>Fungi</taxon>
        <taxon>Dikarya</taxon>
        <taxon>Ascomycota</taxon>
        <taxon>Pezizomycotina</taxon>
        <taxon>Sordariomycetes</taxon>
        <taxon>Hypocreomycetidae</taxon>
        <taxon>Hypocreales</taxon>
        <taxon>Clavicipitaceae</taxon>
        <taxon>Claviceps</taxon>
    </lineage>
</organism>
<comment type="caution">
    <text evidence="2">The sequence shown here is derived from an EMBL/GenBank/DDBJ whole genome shotgun (WGS) entry which is preliminary data.</text>
</comment>
<evidence type="ECO:0000256" key="1">
    <source>
        <dbReference type="SAM" id="MobiDB-lite"/>
    </source>
</evidence>
<feature type="compositionally biased region" description="Basic and acidic residues" evidence="1">
    <location>
        <begin position="1"/>
        <end position="11"/>
    </location>
</feature>
<protein>
    <submittedName>
        <fullName evidence="2">Uncharacterized protein</fullName>
    </submittedName>
</protein>
<feature type="compositionally biased region" description="Polar residues" evidence="1">
    <location>
        <begin position="763"/>
        <end position="781"/>
    </location>
</feature>
<feature type="region of interest" description="Disordered" evidence="1">
    <location>
        <begin position="1"/>
        <end position="74"/>
    </location>
</feature>